<keyword evidence="5 8" id="KW-0812">Transmembrane</keyword>
<organism evidence="9 10">
    <name type="scientific">Raoultibacter timonensis</name>
    <dbReference type="NCBI Taxonomy" id="1907662"/>
    <lineage>
        <taxon>Bacteria</taxon>
        <taxon>Bacillati</taxon>
        <taxon>Actinomycetota</taxon>
        <taxon>Coriobacteriia</taxon>
        <taxon>Eggerthellales</taxon>
        <taxon>Eggerthellaceae</taxon>
        <taxon>Raoultibacter</taxon>
    </lineage>
</organism>
<reference evidence="9 10" key="1">
    <citation type="submission" date="2022-01" db="EMBL/GenBank/DDBJ databases">
        <title>Novel bile acid biosynthetic pathways are enriched in the microbiome of centenarians.</title>
        <authorList>
            <person name="Sato Y."/>
            <person name="Atarashi K."/>
            <person name="Plichta R.D."/>
            <person name="Arai Y."/>
            <person name="Sasajima S."/>
            <person name="Kearney M.S."/>
            <person name="Suda W."/>
            <person name="Takeshita K."/>
            <person name="Sasaki T."/>
            <person name="Okamoto S."/>
            <person name="Skelly N.A."/>
            <person name="Okamura Y."/>
            <person name="Vlamakis H."/>
            <person name="Li Y."/>
            <person name="Tanoue T."/>
            <person name="Takei H."/>
            <person name="Nittono H."/>
            <person name="Narushima S."/>
            <person name="Irie J."/>
            <person name="Itoh H."/>
            <person name="Moriya K."/>
            <person name="Sugiura Y."/>
            <person name="Suematsu M."/>
            <person name="Moritoki N."/>
            <person name="Shibata S."/>
            <person name="Littman R.D."/>
            <person name="Fischbach A.M."/>
            <person name="Uwamino Y."/>
            <person name="Inoue T."/>
            <person name="Honda A."/>
            <person name="Hattori M."/>
            <person name="Murai T."/>
            <person name="Xavier J.R."/>
            <person name="Hirose N."/>
            <person name="Honda K."/>
        </authorList>
    </citation>
    <scope>NUCLEOTIDE SEQUENCE [LARGE SCALE GENOMIC DNA]</scope>
    <source>
        <strain evidence="9 10">CE91-St30</strain>
    </source>
</reference>
<dbReference type="InterPro" id="IPR038523">
    <property type="entry name" value="AmiSUreI_transpt_sf"/>
</dbReference>
<feature type="transmembrane region" description="Helical" evidence="8">
    <location>
        <begin position="6"/>
        <end position="23"/>
    </location>
</feature>
<dbReference type="Gene3D" id="1.25.40.600">
    <property type="match status" value="1"/>
</dbReference>
<evidence type="ECO:0000256" key="5">
    <source>
        <dbReference type="ARBA" id="ARBA00022692"/>
    </source>
</evidence>
<protein>
    <submittedName>
        <fullName evidence="9">Acid-activated urea channel</fullName>
    </submittedName>
</protein>
<gene>
    <name evidence="9" type="primary">ureI</name>
    <name evidence="9" type="ORF">CE91St30_04490</name>
</gene>
<evidence type="ECO:0000313" key="10">
    <source>
        <dbReference type="Proteomes" id="UP001320544"/>
    </source>
</evidence>
<dbReference type="InterPro" id="IPR003211">
    <property type="entry name" value="AmiSUreI_transpt"/>
</dbReference>
<dbReference type="EMBL" id="AP025564">
    <property type="protein sequence ID" value="BDE95116.1"/>
    <property type="molecule type" value="Genomic_DNA"/>
</dbReference>
<proteinExistence type="inferred from homology"/>
<feature type="transmembrane region" description="Helical" evidence="8">
    <location>
        <begin position="35"/>
        <end position="59"/>
    </location>
</feature>
<keyword evidence="3" id="KW-0813">Transport</keyword>
<evidence type="ECO:0000256" key="6">
    <source>
        <dbReference type="ARBA" id="ARBA00022989"/>
    </source>
</evidence>
<evidence type="ECO:0000256" key="2">
    <source>
        <dbReference type="ARBA" id="ARBA00010068"/>
    </source>
</evidence>
<evidence type="ECO:0000256" key="8">
    <source>
        <dbReference type="SAM" id="Phobius"/>
    </source>
</evidence>
<dbReference type="Pfam" id="PF02293">
    <property type="entry name" value="AmiS_UreI"/>
    <property type="match status" value="1"/>
</dbReference>
<evidence type="ECO:0000313" key="9">
    <source>
        <dbReference type="EMBL" id="BDE95116.1"/>
    </source>
</evidence>
<keyword evidence="7 8" id="KW-0472">Membrane</keyword>
<keyword evidence="4" id="KW-1003">Cell membrane</keyword>
<feature type="transmembrane region" description="Helical" evidence="8">
    <location>
        <begin position="65"/>
        <end position="87"/>
    </location>
</feature>
<sequence length="178" mass="19777">MTLGLGLLYVGCVLFMNGVGTLQKWDPKAMAVMNFFTGGLLVVINAINIACTVMTVGASGIGADFYGIATNMLFGFTYLFVGCTNLFQLDGRPLAWYCLFVAVNTLPCAYLSFMDADPIFGVIWLIWGTLWLAYWFAGAEMKITLGPKFIGWYTVVVGIITCWIPGYMLLADWWKFLY</sequence>
<feature type="transmembrane region" description="Helical" evidence="8">
    <location>
        <begin position="119"/>
        <end position="137"/>
    </location>
</feature>
<evidence type="ECO:0000256" key="7">
    <source>
        <dbReference type="ARBA" id="ARBA00023136"/>
    </source>
</evidence>
<evidence type="ECO:0000256" key="1">
    <source>
        <dbReference type="ARBA" id="ARBA00004651"/>
    </source>
</evidence>
<accession>A0ABN6MEP6</accession>
<evidence type="ECO:0000256" key="4">
    <source>
        <dbReference type="ARBA" id="ARBA00022475"/>
    </source>
</evidence>
<dbReference type="RefSeq" id="WP_102379228.1">
    <property type="nucleotide sequence ID" value="NZ_AP025564.1"/>
</dbReference>
<name>A0ABN6MEP6_9ACTN</name>
<keyword evidence="6 8" id="KW-1133">Transmembrane helix</keyword>
<feature type="transmembrane region" description="Helical" evidence="8">
    <location>
        <begin position="149"/>
        <end position="170"/>
    </location>
</feature>
<keyword evidence="10" id="KW-1185">Reference proteome</keyword>
<feature type="transmembrane region" description="Helical" evidence="8">
    <location>
        <begin position="94"/>
        <end position="113"/>
    </location>
</feature>
<dbReference type="Proteomes" id="UP001320544">
    <property type="component" value="Chromosome"/>
</dbReference>
<evidence type="ECO:0000256" key="3">
    <source>
        <dbReference type="ARBA" id="ARBA00022448"/>
    </source>
</evidence>
<comment type="similarity">
    <text evidence="2">Belongs to the AmiS/UreI family.</text>
</comment>
<comment type="subcellular location">
    <subcellularLocation>
        <location evidence="1">Cell membrane</location>
        <topology evidence="1">Multi-pass membrane protein</topology>
    </subcellularLocation>
</comment>